<keyword evidence="2" id="KW-0677">Repeat</keyword>
<dbReference type="PANTHER" id="PTHR13763:SF0">
    <property type="entry name" value="BREAST CANCER TYPE 1 SUSCEPTIBILITY PROTEIN"/>
    <property type="match status" value="1"/>
</dbReference>
<evidence type="ECO:0000256" key="4">
    <source>
        <dbReference type="ARBA" id="ARBA00023204"/>
    </source>
</evidence>
<dbReference type="InterPro" id="IPR013083">
    <property type="entry name" value="Znf_RING/FYVE/PHD"/>
</dbReference>
<feature type="domain" description="BRCT" evidence="7">
    <location>
        <begin position="972"/>
        <end position="1034"/>
    </location>
</feature>
<protein>
    <recommendedName>
        <fullName evidence="7">BRCT domain-containing protein</fullName>
    </recommendedName>
</protein>
<evidence type="ECO:0000313" key="8">
    <source>
        <dbReference type="EMBL" id="KAF7283809.1"/>
    </source>
</evidence>
<comment type="subcellular location">
    <subcellularLocation>
        <location evidence="1">Nucleus</location>
    </subcellularLocation>
</comment>
<accession>A0A834IMI7</accession>
<organism evidence="8 9">
    <name type="scientific">Rhynchophorus ferrugineus</name>
    <name type="common">Red palm weevil</name>
    <name type="synonym">Curculio ferrugineus</name>
    <dbReference type="NCBI Taxonomy" id="354439"/>
    <lineage>
        <taxon>Eukaryota</taxon>
        <taxon>Metazoa</taxon>
        <taxon>Ecdysozoa</taxon>
        <taxon>Arthropoda</taxon>
        <taxon>Hexapoda</taxon>
        <taxon>Insecta</taxon>
        <taxon>Pterygota</taxon>
        <taxon>Neoptera</taxon>
        <taxon>Endopterygota</taxon>
        <taxon>Coleoptera</taxon>
        <taxon>Polyphaga</taxon>
        <taxon>Cucujiformia</taxon>
        <taxon>Curculionidae</taxon>
        <taxon>Dryophthorinae</taxon>
        <taxon>Rhynchophorus</taxon>
    </lineage>
</organism>
<dbReference type="InterPro" id="IPR001357">
    <property type="entry name" value="BRCT_dom"/>
</dbReference>
<evidence type="ECO:0000256" key="2">
    <source>
        <dbReference type="ARBA" id="ARBA00022737"/>
    </source>
</evidence>
<keyword evidence="5" id="KW-0539">Nucleus</keyword>
<keyword evidence="3" id="KW-0227">DNA damage</keyword>
<dbReference type="InterPro" id="IPR036420">
    <property type="entry name" value="BRCT_dom_sf"/>
</dbReference>
<dbReference type="PANTHER" id="PTHR13763">
    <property type="entry name" value="BREAST CANCER TYPE 1 SUSCEPTIBILITY PROTEIN BRCA1"/>
    <property type="match status" value="1"/>
</dbReference>
<dbReference type="AlphaFoldDB" id="A0A834IMI7"/>
<evidence type="ECO:0000256" key="1">
    <source>
        <dbReference type="ARBA" id="ARBA00004123"/>
    </source>
</evidence>
<dbReference type="GO" id="GO:0004842">
    <property type="term" value="F:ubiquitin-protein transferase activity"/>
    <property type="evidence" value="ECO:0007669"/>
    <property type="project" value="TreeGrafter"/>
</dbReference>
<feature type="domain" description="BRCT" evidence="7">
    <location>
        <begin position="1051"/>
        <end position="1149"/>
    </location>
</feature>
<dbReference type="SUPFAM" id="SSF52113">
    <property type="entry name" value="BRCT domain"/>
    <property type="match status" value="2"/>
</dbReference>
<evidence type="ECO:0000256" key="5">
    <source>
        <dbReference type="ARBA" id="ARBA00023242"/>
    </source>
</evidence>
<dbReference type="Gene3D" id="3.40.50.10190">
    <property type="entry name" value="BRCT domain"/>
    <property type="match status" value="2"/>
</dbReference>
<dbReference type="OrthoDB" id="6105938at2759"/>
<reference evidence="8" key="1">
    <citation type="submission" date="2020-08" db="EMBL/GenBank/DDBJ databases">
        <title>Genome sequencing and assembly of the red palm weevil Rhynchophorus ferrugineus.</title>
        <authorList>
            <person name="Dias G.B."/>
            <person name="Bergman C.M."/>
            <person name="Manee M."/>
        </authorList>
    </citation>
    <scope>NUCLEOTIDE SEQUENCE</scope>
    <source>
        <strain evidence="8">AA-2017</strain>
        <tissue evidence="8">Whole larva</tissue>
    </source>
</reference>
<dbReference type="GO" id="GO:0000724">
    <property type="term" value="P:double-strand break repair via homologous recombination"/>
    <property type="evidence" value="ECO:0007669"/>
    <property type="project" value="TreeGrafter"/>
</dbReference>
<proteinExistence type="predicted"/>
<evidence type="ECO:0000256" key="3">
    <source>
        <dbReference type="ARBA" id="ARBA00022763"/>
    </source>
</evidence>
<gene>
    <name evidence="8" type="ORF">GWI33_022849</name>
</gene>
<dbReference type="EMBL" id="JAACXV010000086">
    <property type="protein sequence ID" value="KAF7283809.1"/>
    <property type="molecule type" value="Genomic_DNA"/>
</dbReference>
<dbReference type="SMART" id="SM00292">
    <property type="entry name" value="BRCT"/>
    <property type="match status" value="2"/>
</dbReference>
<dbReference type="PROSITE" id="PS50172">
    <property type="entry name" value="BRCT"/>
    <property type="match status" value="2"/>
</dbReference>
<evidence type="ECO:0000256" key="6">
    <source>
        <dbReference type="SAM" id="MobiDB-lite"/>
    </source>
</evidence>
<keyword evidence="9" id="KW-1185">Reference proteome</keyword>
<dbReference type="InterPro" id="IPR031099">
    <property type="entry name" value="BRCA1-associated"/>
</dbReference>
<dbReference type="GO" id="GO:0031436">
    <property type="term" value="C:BRCA1-BARD1 complex"/>
    <property type="evidence" value="ECO:0007669"/>
    <property type="project" value="TreeGrafter"/>
</dbReference>
<sequence length="1176" mass="135064">MNPEKLIRLSKLITNLKESVKCFICQDYIKNAAQIKCGHTFCDKFFRDEFLNLLSKFVDKTCRAIKEEYIEDVEVLQYCSNKDIAIIIESAPRNIHDFSSNLKVGLIKSKGMTKDGIDKVVQGPKRSNNELISDSDNCAIVEVQSEDIVKQMEISQINQNQYKRSKRNSAHSFDNINLTSNFENPGPSRLGNVKKPLRILKPKEQKKLIIVKKRHNANDSVKDTTIKSRKVKCQKNVFKSCTSIQNKENPIKTIMKGNQEVLESISNNVIDVIEISDSLENINNKNVSDDNAFHIATQKTAESVEQRSYHFPPVSENINDIDSLINIFSENVNNLLEETTNFNDEVSLNFVTCFTNLKTYIKRLHQLNLEQNQEVHLIPKVKINISTQTKHIKNDKQVQTSQTSFNEIVFETPNNSQNCRILTKTNSSKRDKESAIIKDVFKSFHPSNMNSAIDMKASQKTQSSVLLHSLKSSEIRVPKKKVRRLFDDDNVRETKRIHQLSNDNYDKHGPAKRTKIIRDDLTVELEDSEYISESDMSRINLGESDTNEDMDYYNYLLDDMEKYETPQKQIYKCTDNKDIPHTETTGNSDREKDQQNDGNGLFSRSGKYQKSRNLSIAVNTECSVIKNMPTVQPAKKSKFLDSKSKNDKTSLNELDKQVLNKDSASNDKIVPDQLFSMFLHHDTSTEDAPNIINNEKHVLSEGFEELQTKRNEEMETSQKRLTHSIDEFLKEIGIDNADDKEIERELESINFTAEMNKLKEKDNSKILKSQNVKIPEFRIDRDKDITNVIVISDDSETEVVETTRRKKKKLSFNRTLVVNLEQCNFDIFLSPPPEFGKDIEDTSLQPKRLAELIEPGKDDQSENIPNQDIHRSNENKDIVDDLYNEMFSPIATSSQNLFKLSYPPLVNDSSPNIRKPNILSPTPNQKSILNCVNFSQNKNKLNKSKPCIMWSRISNEDIINVFRQLELKRLITTSEHFTAEVTHLIVEVDKNGKLKSHTAKFLLAVAAGIWVVRWEWVVNCLKMNAIASEEPYEVLDISGVPGPRMSRLTKIKNPLFQEYIFFCAPTFSTISINDIKNTVKMLDGEIADELDLLLLSKKFKIILTDRLTAGDLDKFDEWLKAYKTVTVDIEWFIKCVAQYKLLSFRSSVLCSEDTIFDLNYPDVLVESLPFVLTETF</sequence>
<keyword evidence="4" id="KW-0234">DNA repair</keyword>
<feature type="region of interest" description="Disordered" evidence="6">
    <location>
        <begin position="573"/>
        <end position="606"/>
    </location>
</feature>
<dbReference type="GO" id="GO:0045944">
    <property type="term" value="P:positive regulation of transcription by RNA polymerase II"/>
    <property type="evidence" value="ECO:0007669"/>
    <property type="project" value="TreeGrafter"/>
</dbReference>
<name>A0A834IMI7_RHYFE</name>
<evidence type="ECO:0000259" key="7">
    <source>
        <dbReference type="PROSITE" id="PS50172"/>
    </source>
</evidence>
<dbReference type="GO" id="GO:0070531">
    <property type="term" value="C:BRCA1-A complex"/>
    <property type="evidence" value="ECO:0007669"/>
    <property type="project" value="TreeGrafter"/>
</dbReference>
<dbReference type="SUPFAM" id="SSF57850">
    <property type="entry name" value="RING/U-box"/>
    <property type="match status" value="1"/>
</dbReference>
<evidence type="ECO:0000313" key="9">
    <source>
        <dbReference type="Proteomes" id="UP000625711"/>
    </source>
</evidence>
<comment type="caution">
    <text evidence="8">The sequence shown here is derived from an EMBL/GenBank/DDBJ whole genome shotgun (WGS) entry which is preliminary data.</text>
</comment>
<dbReference type="Gene3D" id="3.30.40.10">
    <property type="entry name" value="Zinc/RING finger domain, C3HC4 (zinc finger)"/>
    <property type="match status" value="1"/>
</dbReference>
<dbReference type="Proteomes" id="UP000625711">
    <property type="component" value="Unassembled WGS sequence"/>
</dbReference>